<dbReference type="InterPro" id="IPR029016">
    <property type="entry name" value="GAF-like_dom_sf"/>
</dbReference>
<dbReference type="GO" id="GO:0000155">
    <property type="term" value="F:phosphorelay sensor kinase activity"/>
    <property type="evidence" value="ECO:0007669"/>
    <property type="project" value="InterPro"/>
</dbReference>
<feature type="non-terminal residue" evidence="9">
    <location>
        <position position="1"/>
    </location>
</feature>
<dbReference type="EC" id="2.7.13.3" evidence="2"/>
<keyword evidence="4" id="KW-0808">Transferase</keyword>
<dbReference type="SUPFAM" id="SSF47384">
    <property type="entry name" value="Homodimeric domain of signal transducing histidine kinase"/>
    <property type="match status" value="1"/>
</dbReference>
<evidence type="ECO:0000259" key="7">
    <source>
        <dbReference type="PROSITE" id="PS50109"/>
    </source>
</evidence>
<dbReference type="InterPro" id="IPR036890">
    <property type="entry name" value="HATPase_C_sf"/>
</dbReference>
<dbReference type="OrthoDB" id="5378913at2759"/>
<reference evidence="9" key="1">
    <citation type="submission" date="2021-06" db="EMBL/GenBank/DDBJ databases">
        <authorList>
            <person name="Kallberg Y."/>
            <person name="Tangrot J."/>
            <person name="Rosling A."/>
        </authorList>
    </citation>
    <scope>NUCLEOTIDE SEQUENCE</scope>
    <source>
        <strain evidence="9">CL551</strain>
    </source>
</reference>
<evidence type="ECO:0000256" key="2">
    <source>
        <dbReference type="ARBA" id="ARBA00012438"/>
    </source>
</evidence>
<comment type="caution">
    <text evidence="9">The sequence shown here is derived from an EMBL/GenBank/DDBJ whole genome shotgun (WGS) entry which is preliminary data.</text>
</comment>
<dbReference type="PROSITE" id="PS50110">
    <property type="entry name" value="RESPONSE_REGULATORY"/>
    <property type="match status" value="1"/>
</dbReference>
<dbReference type="SMART" id="SM00387">
    <property type="entry name" value="HATPase_c"/>
    <property type="match status" value="1"/>
</dbReference>
<dbReference type="InterPro" id="IPR003594">
    <property type="entry name" value="HATPase_dom"/>
</dbReference>
<keyword evidence="3 6" id="KW-0597">Phosphoprotein</keyword>
<dbReference type="SUPFAM" id="SSF52172">
    <property type="entry name" value="CheY-like"/>
    <property type="match status" value="1"/>
</dbReference>
<comment type="catalytic activity">
    <reaction evidence="1">
        <text>ATP + protein L-histidine = ADP + protein N-phospho-L-histidine.</text>
        <dbReference type="EC" id="2.7.13.3"/>
    </reaction>
</comment>
<accession>A0A9N8WM17</accession>
<dbReference type="SMART" id="SM00388">
    <property type="entry name" value="HisKA"/>
    <property type="match status" value="1"/>
</dbReference>
<dbReference type="SUPFAM" id="SSF55874">
    <property type="entry name" value="ATPase domain of HSP90 chaperone/DNA topoisomerase II/histidine kinase"/>
    <property type="match status" value="1"/>
</dbReference>
<dbReference type="InterPro" id="IPR003661">
    <property type="entry name" value="HisK_dim/P_dom"/>
</dbReference>
<dbReference type="CDD" id="cd00082">
    <property type="entry name" value="HisKA"/>
    <property type="match status" value="1"/>
</dbReference>
<dbReference type="CDD" id="cd17574">
    <property type="entry name" value="REC_OmpR"/>
    <property type="match status" value="1"/>
</dbReference>
<dbReference type="Gene3D" id="3.40.50.2300">
    <property type="match status" value="1"/>
</dbReference>
<feature type="domain" description="Histidine kinase" evidence="7">
    <location>
        <begin position="398"/>
        <end position="625"/>
    </location>
</feature>
<dbReference type="Pfam" id="PF01590">
    <property type="entry name" value="GAF"/>
    <property type="match status" value="1"/>
</dbReference>
<dbReference type="InterPro" id="IPR001789">
    <property type="entry name" value="Sig_transdc_resp-reg_receiver"/>
</dbReference>
<dbReference type="InterPro" id="IPR036097">
    <property type="entry name" value="HisK_dim/P_sf"/>
</dbReference>
<dbReference type="Proteomes" id="UP000789342">
    <property type="component" value="Unassembled WGS sequence"/>
</dbReference>
<keyword evidence="5" id="KW-0418">Kinase</keyword>
<dbReference type="InterPro" id="IPR004358">
    <property type="entry name" value="Sig_transdc_His_kin-like_C"/>
</dbReference>
<dbReference type="InterPro" id="IPR005467">
    <property type="entry name" value="His_kinase_dom"/>
</dbReference>
<dbReference type="FunFam" id="3.30.565.10:FF:000006">
    <property type="entry name" value="Sensor histidine kinase WalK"/>
    <property type="match status" value="1"/>
</dbReference>
<organism evidence="9 10">
    <name type="scientific">Acaulospora morrowiae</name>
    <dbReference type="NCBI Taxonomy" id="94023"/>
    <lineage>
        <taxon>Eukaryota</taxon>
        <taxon>Fungi</taxon>
        <taxon>Fungi incertae sedis</taxon>
        <taxon>Mucoromycota</taxon>
        <taxon>Glomeromycotina</taxon>
        <taxon>Glomeromycetes</taxon>
        <taxon>Diversisporales</taxon>
        <taxon>Acaulosporaceae</taxon>
        <taxon>Acaulospora</taxon>
    </lineage>
</organism>
<dbReference type="Pfam" id="PF02518">
    <property type="entry name" value="HATPase_c"/>
    <property type="match status" value="1"/>
</dbReference>
<dbReference type="Gene3D" id="3.30.565.10">
    <property type="entry name" value="Histidine kinase-like ATPase, C-terminal domain"/>
    <property type="match status" value="1"/>
</dbReference>
<protein>
    <recommendedName>
        <fullName evidence="2">histidine kinase</fullName>
        <ecNumber evidence="2">2.7.13.3</ecNumber>
    </recommendedName>
</protein>
<evidence type="ECO:0000313" key="10">
    <source>
        <dbReference type="Proteomes" id="UP000789342"/>
    </source>
</evidence>
<feature type="modified residue" description="4-aspartylphosphate" evidence="6">
    <location>
        <position position="765"/>
    </location>
</feature>
<dbReference type="AlphaFoldDB" id="A0A9N8WM17"/>
<dbReference type="PANTHER" id="PTHR43547:SF2">
    <property type="entry name" value="HYBRID SIGNAL TRANSDUCTION HISTIDINE KINASE C"/>
    <property type="match status" value="1"/>
</dbReference>
<dbReference type="Pfam" id="PF00072">
    <property type="entry name" value="Response_reg"/>
    <property type="match status" value="1"/>
</dbReference>
<evidence type="ECO:0000256" key="1">
    <source>
        <dbReference type="ARBA" id="ARBA00000085"/>
    </source>
</evidence>
<dbReference type="SMART" id="SM00065">
    <property type="entry name" value="GAF"/>
    <property type="match status" value="1"/>
</dbReference>
<dbReference type="Gene3D" id="1.10.287.130">
    <property type="match status" value="1"/>
</dbReference>
<dbReference type="EMBL" id="CAJVPV010001265">
    <property type="protein sequence ID" value="CAG8491815.1"/>
    <property type="molecule type" value="Genomic_DNA"/>
</dbReference>
<dbReference type="InterPro" id="IPR011006">
    <property type="entry name" value="CheY-like_superfamily"/>
</dbReference>
<dbReference type="PROSITE" id="PS50109">
    <property type="entry name" value="HIS_KIN"/>
    <property type="match status" value="1"/>
</dbReference>
<proteinExistence type="predicted"/>
<dbReference type="PANTHER" id="PTHR43547">
    <property type="entry name" value="TWO-COMPONENT HISTIDINE KINASE"/>
    <property type="match status" value="1"/>
</dbReference>
<name>A0A9N8WM17_9GLOM</name>
<evidence type="ECO:0000256" key="4">
    <source>
        <dbReference type="ARBA" id="ARBA00022679"/>
    </source>
</evidence>
<evidence type="ECO:0000256" key="6">
    <source>
        <dbReference type="PROSITE-ProRule" id="PRU00169"/>
    </source>
</evidence>
<dbReference type="InterPro" id="IPR003018">
    <property type="entry name" value="GAF"/>
</dbReference>
<evidence type="ECO:0000256" key="3">
    <source>
        <dbReference type="ARBA" id="ARBA00022553"/>
    </source>
</evidence>
<keyword evidence="10" id="KW-1185">Reference proteome</keyword>
<dbReference type="Gene3D" id="3.30.450.20">
    <property type="entry name" value="PAS domain"/>
    <property type="match status" value="1"/>
</dbReference>
<evidence type="ECO:0000313" key="9">
    <source>
        <dbReference type="EMBL" id="CAG8491815.1"/>
    </source>
</evidence>
<evidence type="ECO:0000259" key="8">
    <source>
        <dbReference type="PROSITE" id="PS50110"/>
    </source>
</evidence>
<dbReference type="Gene3D" id="3.30.450.40">
    <property type="match status" value="1"/>
</dbReference>
<dbReference type="PRINTS" id="PR00344">
    <property type="entry name" value="BCTRLSENSOR"/>
</dbReference>
<feature type="domain" description="Response regulatory" evidence="8">
    <location>
        <begin position="715"/>
        <end position="832"/>
    </location>
</feature>
<dbReference type="SMART" id="SM00448">
    <property type="entry name" value="REC"/>
    <property type="match status" value="1"/>
</dbReference>
<sequence>MESTDDDKKLVSHYTYPDETSLFDLVYSFDWSLTPLGSMDSWSPSLKITVDLCLHTAFPTVIYYGLEHVMIYNQMYRPILQMKHPTALGSPAREVWTEIYDSLKLWIDEIFSNGKGQFRDDILLLMHREGYIEESYFSFTLSPIFGVDETVEGVFNVVQETTQRVLSARRLKTLSGLGNRALGAKTMESACHLVTSTLRDHNEDIHFSLIYIIDTHDNVSYKRANLVATTFDENLKMVKDDDGIEEWNFVKGNSTRELPDFLLDTFDTVCLQDKDSEHRISSYQGTASDANISSKLSTWPIKQVVALNSHLVVTLKDDKSKAILLPVHVSFAGRITLSAVIICGLNPRRALDREYLEFLQLVVSHVSSSLADSRSREEKKQAKILADLNRQKIMFSQNIDHGLMTPLTLMLSPLEESVKACFPDSPMLPDLQLINRSTRRLLKHTSTLLQFSRIEAGNLDAQFRETNIVKYTLELASSFENLAKSLKLSYLIQIPSYEEFYSELKNKVFVDRDMYEKIVFNLCSNAFKHTWTGNVTVRLYPDRINDKESVTLEVSDTGVGIPKDDVSNLFQRFYRIDSSQPRSREGTGIGLALVKELVTRHKGEISVYSELKKGTTFFISLPTGWEHLPEKQVYFVDEEHKLGLGSMDEYSFNERNLYLEESNQWTQDVPNDMDDSIDDTMDFDGLSVLDEKVEQHVFPSLSCDNTSKIHEVYYHILVVDENADMRNYLHRLLRKEFRVHCAYDGRDALRLLRKLPQLPDLILSDVIMPNMDGFELLKLLRSNPVTRLIPVILLSAKGEEDTGVEGLEHGADDYLVKPFSAEELIARVKVNIKLSCFWKQLLLQQKRQSETRELLFSISDKIRSGVNIEKVLNIAVEEFHRILPCDRIFLIRSDPLAFDFSHIMAFSASDPNEENLSGKSAAYVIETKDACIREFLSKHNISDFPQMSEESLKKIHDTLAETNDLIVLENYYTHILDRYVSVIGFPIKTNSSAWGWVLAHRSPNKTWSDSEKVFVQQISNQIGLAISHATLTEEKLKKEAQIEAAKAANEAKGQILANTSHGDYRTAFPK</sequence>
<dbReference type="SUPFAM" id="SSF55781">
    <property type="entry name" value="GAF domain-like"/>
    <property type="match status" value="1"/>
</dbReference>
<evidence type="ECO:0000256" key="5">
    <source>
        <dbReference type="ARBA" id="ARBA00022777"/>
    </source>
</evidence>
<gene>
    <name evidence="9" type="ORF">AMORRO_LOCUS2813</name>
</gene>